<dbReference type="InterPro" id="IPR043153">
    <property type="entry name" value="DENN_C"/>
</dbReference>
<dbReference type="AlphaFoldDB" id="X6MSN1"/>
<feature type="non-terminal residue" evidence="2">
    <location>
        <position position="272"/>
    </location>
</feature>
<dbReference type="PROSITE" id="PS50211">
    <property type="entry name" value="DENN"/>
    <property type="match status" value="1"/>
</dbReference>
<dbReference type="GO" id="GO:0032483">
    <property type="term" value="P:regulation of Rab protein signal transduction"/>
    <property type="evidence" value="ECO:0007669"/>
    <property type="project" value="TreeGrafter"/>
</dbReference>
<dbReference type="OrthoDB" id="6019893at2759"/>
<dbReference type="EMBL" id="ASPP01017539">
    <property type="protein sequence ID" value="ETO16968.1"/>
    <property type="molecule type" value="Genomic_DNA"/>
</dbReference>
<dbReference type="InterPro" id="IPR001194">
    <property type="entry name" value="cDENN_dom"/>
</dbReference>
<keyword evidence="3" id="KW-1185">Reference proteome</keyword>
<reference evidence="2 3" key="1">
    <citation type="journal article" date="2013" name="Curr. Biol.">
        <title>The Genome of the Foraminiferan Reticulomyxa filosa.</title>
        <authorList>
            <person name="Glockner G."/>
            <person name="Hulsmann N."/>
            <person name="Schleicher M."/>
            <person name="Noegel A.A."/>
            <person name="Eichinger L."/>
            <person name="Gallinger C."/>
            <person name="Pawlowski J."/>
            <person name="Sierra R."/>
            <person name="Euteneuer U."/>
            <person name="Pillet L."/>
            <person name="Moustafa A."/>
            <person name="Platzer M."/>
            <person name="Groth M."/>
            <person name="Szafranski K."/>
            <person name="Schliwa M."/>
        </authorList>
    </citation>
    <scope>NUCLEOTIDE SEQUENCE [LARGE SCALE GENOMIC DNA]</scope>
</reference>
<dbReference type="Proteomes" id="UP000023152">
    <property type="component" value="Unassembled WGS sequence"/>
</dbReference>
<sequence length="272" mass="31708">KVLLTVSHFFKSYQKKKKKKGEKMYAVTITFFEEMKEHMVELAKKAAMDTYSTWKPLWPDGAKKFYCTKSVCILSYYPFFRCFRECLKEIYRVACSPGKTPIEVLLYDQIVHLCKEIPLPLPTIREVTVQYAHRSITFNRPGPSEFPLLDVDLERIFGCLSVDNVLLIFRALLTQMYKIVLTSNYVSIITEIAEGLISMLRPFEWQFTYAPVPVLCGMPTLRLRPEFFLAERETIIVELDNDKVHVPETVKLIELPQSLEKKLKNHLTDEAH</sequence>
<dbReference type="GO" id="GO:0031410">
    <property type="term" value="C:cytoplasmic vesicle"/>
    <property type="evidence" value="ECO:0007669"/>
    <property type="project" value="TreeGrafter"/>
</dbReference>
<evidence type="ECO:0000259" key="1">
    <source>
        <dbReference type="PROSITE" id="PS50211"/>
    </source>
</evidence>
<protein>
    <recommendedName>
        <fullName evidence="1">UDENN domain-containing protein</fullName>
    </recommendedName>
</protein>
<gene>
    <name evidence="2" type="ORF">RFI_20369</name>
</gene>
<feature type="non-terminal residue" evidence="2">
    <location>
        <position position="1"/>
    </location>
</feature>
<evidence type="ECO:0000313" key="2">
    <source>
        <dbReference type="EMBL" id="ETO16968.1"/>
    </source>
</evidence>
<dbReference type="InterPro" id="IPR051696">
    <property type="entry name" value="DENN_Domain_GEFs"/>
</dbReference>
<dbReference type="InterPro" id="IPR037516">
    <property type="entry name" value="Tripartite_DENN"/>
</dbReference>
<comment type="caution">
    <text evidence="2">The sequence shown here is derived from an EMBL/GenBank/DDBJ whole genome shotgun (WGS) entry which is preliminary data.</text>
</comment>
<dbReference type="SMART" id="SM00799">
    <property type="entry name" value="DENN"/>
    <property type="match status" value="1"/>
</dbReference>
<dbReference type="Pfam" id="PF02141">
    <property type="entry name" value="DENN"/>
    <property type="match status" value="1"/>
</dbReference>
<accession>X6MSN1</accession>
<dbReference type="Gene3D" id="3.40.50.11500">
    <property type="match status" value="1"/>
</dbReference>
<dbReference type="PANTHER" id="PTHR12296:SF21">
    <property type="entry name" value="DENN DOMAIN-CONTAINING PROTEIN 3"/>
    <property type="match status" value="1"/>
</dbReference>
<evidence type="ECO:0000313" key="3">
    <source>
        <dbReference type="Proteomes" id="UP000023152"/>
    </source>
</evidence>
<feature type="domain" description="UDENN" evidence="1">
    <location>
        <begin position="1"/>
        <end position="272"/>
    </location>
</feature>
<dbReference type="PANTHER" id="PTHR12296">
    <property type="entry name" value="DENN DOMAIN-CONTAINING PROTEIN 4"/>
    <property type="match status" value="1"/>
</dbReference>
<name>X6MSN1_RETFI</name>
<proteinExistence type="predicted"/>
<organism evidence="2 3">
    <name type="scientific">Reticulomyxa filosa</name>
    <dbReference type="NCBI Taxonomy" id="46433"/>
    <lineage>
        <taxon>Eukaryota</taxon>
        <taxon>Sar</taxon>
        <taxon>Rhizaria</taxon>
        <taxon>Retaria</taxon>
        <taxon>Foraminifera</taxon>
        <taxon>Monothalamids</taxon>
        <taxon>Reticulomyxidae</taxon>
        <taxon>Reticulomyxa</taxon>
    </lineage>
</organism>